<evidence type="ECO:0000256" key="1">
    <source>
        <dbReference type="SAM" id="Phobius"/>
    </source>
</evidence>
<dbReference type="InterPro" id="IPR050248">
    <property type="entry name" value="Polysacc_deacetylase_ArnD"/>
</dbReference>
<dbReference type="InterPro" id="IPR002509">
    <property type="entry name" value="NODB_dom"/>
</dbReference>
<reference evidence="3" key="1">
    <citation type="journal article" date="2014" name="Int. J. Syst. Evol. Microbiol.">
        <title>Complete genome sequence of Corynebacterium casei LMG S-19264T (=DSM 44701T), isolated from a smear-ripened cheese.</title>
        <authorList>
            <consortium name="US DOE Joint Genome Institute (JGI-PGF)"/>
            <person name="Walter F."/>
            <person name="Albersmeier A."/>
            <person name="Kalinowski J."/>
            <person name="Ruckert C."/>
        </authorList>
    </citation>
    <scope>NUCLEOTIDE SEQUENCE</scope>
    <source>
        <strain evidence="3">CGMCC 1.12924</strain>
    </source>
</reference>
<keyword evidence="1" id="KW-0472">Membrane</keyword>
<feature type="domain" description="NodB homology" evidence="2">
    <location>
        <begin position="67"/>
        <end position="244"/>
    </location>
</feature>
<evidence type="ECO:0000313" key="3">
    <source>
        <dbReference type="EMBL" id="GGD80899.1"/>
    </source>
</evidence>
<dbReference type="Proteomes" id="UP000652231">
    <property type="component" value="Unassembled WGS sequence"/>
</dbReference>
<dbReference type="PROSITE" id="PS51677">
    <property type="entry name" value="NODB"/>
    <property type="match status" value="1"/>
</dbReference>
<keyword evidence="1" id="KW-0812">Transmembrane</keyword>
<gene>
    <name evidence="3" type="ORF">GCM10011312_01480</name>
</gene>
<evidence type="ECO:0000313" key="4">
    <source>
        <dbReference type="Proteomes" id="UP000652231"/>
    </source>
</evidence>
<dbReference type="GO" id="GO:0016810">
    <property type="term" value="F:hydrolase activity, acting on carbon-nitrogen (but not peptide) bonds"/>
    <property type="evidence" value="ECO:0007669"/>
    <property type="project" value="InterPro"/>
</dbReference>
<name>A0A8J2V775_9FLAO</name>
<organism evidence="3 4">
    <name type="scientific">Planktosalinus lacus</name>
    <dbReference type="NCBI Taxonomy" id="1526573"/>
    <lineage>
        <taxon>Bacteria</taxon>
        <taxon>Pseudomonadati</taxon>
        <taxon>Bacteroidota</taxon>
        <taxon>Flavobacteriia</taxon>
        <taxon>Flavobacteriales</taxon>
        <taxon>Flavobacteriaceae</taxon>
        <taxon>Planktosalinus</taxon>
    </lineage>
</organism>
<dbReference type="GO" id="GO:0005975">
    <property type="term" value="P:carbohydrate metabolic process"/>
    <property type="evidence" value="ECO:0007669"/>
    <property type="project" value="InterPro"/>
</dbReference>
<evidence type="ECO:0000259" key="2">
    <source>
        <dbReference type="PROSITE" id="PS51677"/>
    </source>
</evidence>
<dbReference type="SUPFAM" id="SSF88713">
    <property type="entry name" value="Glycoside hydrolase/deacetylase"/>
    <property type="match status" value="1"/>
</dbReference>
<dbReference type="EMBL" id="BMGK01000001">
    <property type="protein sequence ID" value="GGD80899.1"/>
    <property type="molecule type" value="Genomic_DNA"/>
</dbReference>
<keyword evidence="4" id="KW-1185">Reference proteome</keyword>
<dbReference type="PANTHER" id="PTHR10587">
    <property type="entry name" value="GLYCOSYL TRANSFERASE-RELATED"/>
    <property type="match status" value="1"/>
</dbReference>
<dbReference type="CDD" id="cd10917">
    <property type="entry name" value="CE4_NodB_like_6s_7s"/>
    <property type="match status" value="1"/>
</dbReference>
<accession>A0A8J2V775</accession>
<comment type="caution">
    <text evidence="3">The sequence shown here is derived from an EMBL/GenBank/DDBJ whole genome shotgun (WGS) entry which is preliminary data.</text>
</comment>
<protein>
    <submittedName>
        <fullName evidence="3">Polysaccharide deacetylase</fullName>
    </submittedName>
</protein>
<keyword evidence="1" id="KW-1133">Transmembrane helix</keyword>
<dbReference type="AlphaFoldDB" id="A0A8J2V775"/>
<dbReference type="Gene3D" id="3.20.20.370">
    <property type="entry name" value="Glycoside hydrolase/deacetylase"/>
    <property type="match status" value="1"/>
</dbReference>
<dbReference type="RefSeq" id="WP_188438485.1">
    <property type="nucleotide sequence ID" value="NZ_BMGK01000001.1"/>
</dbReference>
<dbReference type="InterPro" id="IPR011330">
    <property type="entry name" value="Glyco_hydro/deAcase_b/a-brl"/>
</dbReference>
<feature type="transmembrane region" description="Helical" evidence="1">
    <location>
        <begin position="12"/>
        <end position="45"/>
    </location>
</feature>
<dbReference type="Pfam" id="PF01522">
    <property type="entry name" value="Polysacc_deac_1"/>
    <property type="match status" value="1"/>
</dbReference>
<proteinExistence type="predicted"/>
<reference evidence="3" key="2">
    <citation type="submission" date="2020-09" db="EMBL/GenBank/DDBJ databases">
        <authorList>
            <person name="Sun Q."/>
            <person name="Zhou Y."/>
        </authorList>
    </citation>
    <scope>NUCLEOTIDE SEQUENCE</scope>
    <source>
        <strain evidence="3">CGMCC 1.12924</strain>
    </source>
</reference>
<sequence length="257" mass="29392">MLTFKNISIASGIALLSVLAAIFLYGISYIWVVLIIFFWIGFLIWGSSTIESGYFVKSFNKGSQNSNKIALTFDDGPHPMTLPVLELLEKHDVKATFFCIGRQIEKHPHIFHKIVEKGHTVGNHSYSHSNNFGFFSSRRVKNELDTTDSLIKKYTDKNAVFFRPPFGVTNLHIKKALNKTKHHTIGWNIRSLDTAIEFEEAILKRIKTRLKPGSIILLHDTSQKTVNVLEQLLIYIKKENFEAVTVNQLINIEPYED</sequence>